<keyword evidence="2" id="KW-1185">Reference proteome</keyword>
<evidence type="ECO:0000313" key="2">
    <source>
        <dbReference type="Proteomes" id="UP000192775"/>
    </source>
</evidence>
<reference evidence="1 2" key="1">
    <citation type="submission" date="2017-04" db="EMBL/GenBank/DDBJ databases">
        <authorList>
            <person name="Afonso C.L."/>
            <person name="Miller P.J."/>
            <person name="Scott M.A."/>
            <person name="Spackman E."/>
            <person name="Goraichik I."/>
            <person name="Dimitrov K.M."/>
            <person name="Suarez D.L."/>
            <person name="Swayne D.E."/>
        </authorList>
    </citation>
    <scope>NUCLEOTIDE SEQUENCE [LARGE SCALE GENOMIC DNA]</scope>
    <source>
        <strain evidence="2">XA(T)</strain>
    </source>
</reference>
<accession>A0A1X9LH50</accession>
<dbReference type="STRING" id="1619308.B5808_04380"/>
<sequence>MIGVLAALIAAPTQASPVGAAQVAAVASAPSRSTVSAASAPSTGGAASASSTASAASAPSTATTATPASAEAPALASAPSVAAAPTDAAGCGTACTGISASPRELAQWLLTARDQGRFQVDPTIDEIWANEIAPIANGTVDPRCDIDGRVLQLLVVSIKQFGTVKINDLNRWCANDGEYNCTGEFHPPSPWHCRIPAVAVDFGRVGSQRTNGWGDGSNSLIALMNQFMPANTHLGQKGCFGRPSMASLGYSYLTNEFNDTCNHLHVDIGQSNTGLRVTANTGLPIGSFDQAYAQPGGVVVRGWAADLDTTQPIQVDITLNGVVTSTVRADGPRPDVEAAYPGIGQSHGFGVTVPASPGVYQVCAVAVDPTDGTRAQLGCATTTVMAGAPVGSLDTAIRAGTNIDVKGWAFDPDTTDPIDVVLTLNGTVKATVPAKSARADVAAVYPGYGANHGYTASFAVSPGSNQVCAYGVDSSTKLRGPSIGCITVDVSGDPIGGFDSASANLTTATLVGWAADLDQPTSPVTVHVYVGGPFGVGTMAGAFVANIDRPDVASAYPPLGSRHGYSVSVPVPTGTTQICIYGINVGQGANSLIGCREASTPSGPPVGNVEDVSISGSIVSLKGWAVDPDTSSSIAVHLYYGGPFGTGTFGGSFTASASRSDIASAFPGYGAAHGFQIRTPIVPGSRSVCVYAINVGGGDSVLLGCPSITPPTGPPVGNIESATLSKGQLTIKGWALDPDTAASVDLNVYLGGPYGSAWWGSAYVADVQRPDVASAFPGYGANHGMQLTAPVPAGIGRTQACVYVQNVGGGSTTLLGCPTVTATSGSPFGTFEEASATNGSARVKGWAIDPDTTGSISIRATVNGKTVGTYPASSSRPDVGAAYPASGSSHGFAVSGIPIPVGTSDICLYGVDKTGGDGEGPLGCQTVSTQSGPPRGNIDAVATGPGSLTVSGWALDPDTPDPIDVHVYVNGVMAGKATATASRPDVAAAFPGYGAAHGYSIQVPATGGPAQVCVYGINVRDFGNPQLACRTVDIPGGNPFGNLETATVKDGKATVGGWVIDPDTAQSVTVHVYVNGAFSGSFVADGARTDVGAAFPQYGSGHGYSIAVPVPAGTSQVCVYGINQGTGSFNPQIGCKAVTR</sequence>
<name>A0A1X9LH50_9MICO</name>
<gene>
    <name evidence="1" type="ORF">B5808_04380</name>
</gene>
<protein>
    <submittedName>
        <fullName evidence="1">Uncharacterized protein</fullName>
    </submittedName>
</protein>
<evidence type="ECO:0000313" key="1">
    <source>
        <dbReference type="EMBL" id="ARJ04546.1"/>
    </source>
</evidence>
<dbReference type="AlphaFoldDB" id="A0A1X9LH50"/>
<dbReference type="KEGG" id="cphy:B5808_04380"/>
<organism evidence="1 2">
    <name type="scientific">Cnuibacter physcomitrellae</name>
    <dbReference type="NCBI Taxonomy" id="1619308"/>
    <lineage>
        <taxon>Bacteria</taxon>
        <taxon>Bacillati</taxon>
        <taxon>Actinomycetota</taxon>
        <taxon>Actinomycetes</taxon>
        <taxon>Micrococcales</taxon>
        <taxon>Microbacteriaceae</taxon>
        <taxon>Cnuibacter</taxon>
    </lineage>
</organism>
<dbReference type="EMBL" id="CP020715">
    <property type="protein sequence ID" value="ARJ04546.1"/>
    <property type="molecule type" value="Genomic_DNA"/>
</dbReference>
<proteinExistence type="predicted"/>
<dbReference type="Proteomes" id="UP000192775">
    <property type="component" value="Chromosome"/>
</dbReference>